<feature type="transmembrane region" description="Helical" evidence="1">
    <location>
        <begin position="58"/>
        <end position="75"/>
    </location>
</feature>
<feature type="transmembrane region" description="Helical" evidence="1">
    <location>
        <begin position="26"/>
        <end position="46"/>
    </location>
</feature>
<dbReference type="Proteomes" id="UP001430953">
    <property type="component" value="Unassembled WGS sequence"/>
</dbReference>
<gene>
    <name evidence="2" type="ORF">PUN28_002828</name>
</gene>
<keyword evidence="1" id="KW-1133">Transmembrane helix</keyword>
<evidence type="ECO:0000313" key="3">
    <source>
        <dbReference type="Proteomes" id="UP001430953"/>
    </source>
</evidence>
<reference evidence="2 3" key="1">
    <citation type="submission" date="2023-03" db="EMBL/GenBank/DDBJ databases">
        <title>High recombination rates correlate with genetic variation in Cardiocondyla obscurior ants.</title>
        <authorList>
            <person name="Errbii M."/>
        </authorList>
    </citation>
    <scope>NUCLEOTIDE SEQUENCE [LARGE SCALE GENOMIC DNA]</scope>
    <source>
        <strain evidence="2">Alpha-2009</strain>
        <tissue evidence="2">Whole body</tissue>
    </source>
</reference>
<evidence type="ECO:0000313" key="2">
    <source>
        <dbReference type="EMBL" id="KAL0131547.1"/>
    </source>
</evidence>
<name>A0AAW2GWJ7_9HYME</name>
<feature type="transmembrane region" description="Helical" evidence="1">
    <location>
        <begin position="110"/>
        <end position="129"/>
    </location>
</feature>
<evidence type="ECO:0000256" key="1">
    <source>
        <dbReference type="SAM" id="Phobius"/>
    </source>
</evidence>
<keyword evidence="1" id="KW-0812">Transmembrane</keyword>
<dbReference type="AlphaFoldDB" id="A0AAW2GWJ7"/>
<keyword evidence="1" id="KW-0472">Membrane</keyword>
<proteinExistence type="predicted"/>
<protein>
    <submittedName>
        <fullName evidence="2">Uncharacterized protein</fullName>
    </submittedName>
</protein>
<comment type="caution">
    <text evidence="2">The sequence shown here is derived from an EMBL/GenBank/DDBJ whole genome shotgun (WGS) entry which is preliminary data.</text>
</comment>
<keyword evidence="3" id="KW-1185">Reference proteome</keyword>
<sequence>MSTLPTVHTCNFDFRRPVNLVSKYSYHIYILFILLLQISGLFFYYLSNVLSAKIIIKVYGIFSFRIVRLVNRFIVTRRRAYYTVSFCPLRESEKMFVSNLASYLYRNICTYIYIYIYIYIYKYILFFYFKNLAKIKRK</sequence>
<accession>A0AAW2GWJ7</accession>
<organism evidence="2 3">
    <name type="scientific">Cardiocondyla obscurior</name>
    <dbReference type="NCBI Taxonomy" id="286306"/>
    <lineage>
        <taxon>Eukaryota</taxon>
        <taxon>Metazoa</taxon>
        <taxon>Ecdysozoa</taxon>
        <taxon>Arthropoda</taxon>
        <taxon>Hexapoda</taxon>
        <taxon>Insecta</taxon>
        <taxon>Pterygota</taxon>
        <taxon>Neoptera</taxon>
        <taxon>Endopterygota</taxon>
        <taxon>Hymenoptera</taxon>
        <taxon>Apocrita</taxon>
        <taxon>Aculeata</taxon>
        <taxon>Formicoidea</taxon>
        <taxon>Formicidae</taxon>
        <taxon>Myrmicinae</taxon>
        <taxon>Cardiocondyla</taxon>
    </lineage>
</organism>
<dbReference type="EMBL" id="JADYXP020000002">
    <property type="protein sequence ID" value="KAL0131547.1"/>
    <property type="molecule type" value="Genomic_DNA"/>
</dbReference>